<dbReference type="Gene3D" id="3.40.50.300">
    <property type="entry name" value="P-loop containing nucleotide triphosphate hydrolases"/>
    <property type="match status" value="2"/>
</dbReference>
<evidence type="ECO:0000256" key="2">
    <source>
        <dbReference type="ARBA" id="ARBA00022801"/>
    </source>
</evidence>
<dbReference type="SUPFAM" id="SSF52540">
    <property type="entry name" value="P-loop containing nucleoside triphosphate hydrolases"/>
    <property type="match status" value="2"/>
</dbReference>
<dbReference type="InterPro" id="IPR014013">
    <property type="entry name" value="Helic_SF1/SF2_ATP-bd_DinG/Rad3"/>
</dbReference>
<dbReference type="GO" id="GO:0005524">
    <property type="term" value="F:ATP binding"/>
    <property type="evidence" value="ECO:0007669"/>
    <property type="project" value="UniProtKB-KW"/>
</dbReference>
<evidence type="ECO:0000256" key="1">
    <source>
        <dbReference type="ARBA" id="ARBA00022741"/>
    </source>
</evidence>
<sequence>MPQVPVLVAGLRGSVLLEPDGECLRLSPAQAAQRARGDMPLVCHGPSVAARLRIESFERYDILELFAFVRPARFCLPTPRGVAEALGLVAPLDPEDEAETLRVACRRLLEDLSAGLAVASVRRVAEVRGLAWMMARGGWSWGAPVLAALGVEGEGGRGVAAIRVWERLPEWNESAPEPPAGSLPVAPAEARARLASMLGEGAEQRSGQADYASAVSQAFLPRDEAGEPHLVLAEAGTGTGKTLGYIAPASLWAERNGAPVWISTHTRNLQRQLDVELDRLYPDPAEKARKVVIRKGRENYVCLLNYEEFALRDNARAAIAVGLVARWVGATRDGDMVGGDFPGWLVDLLGRGPTLGLTDRRGECVFSACFHYRKCFIERAVRRARKADIVVANHALVMIQAALGGLDDGAVPTRLVFDEGHHVFDVADSAFSLHLTGQEGAEMRRWLLGPEGDGGRSRARGLYRRAEDLVGGSEEAALALDQALAAARHLPGPGWVQRLAVEEPQGPAERFLAQVRRQVMARSESPDSPYSLETPTRPPVEGLAAAAIDLATALVGLEQPLQVLAKALAALLDDEAAELDSSTRSRIEGICRGIQRRVVMPLTGWKNMLATIATDPAIADASPPSAPAGEDGEAVPVYPDRYVDWLAVERIEGREIDVGLHRHWLDPSFPFARAVMAPAHGVVITSATLRDGSGEPEADWRAAERSTGGCHLPAPPLRAAVTSPFDYPASTRVLIVTDVRKDNMDQVAAAYRELFLAAGGGGLGLFTAISRLREVHRRIGGPLEDAGLPLLAQHVDAMDSATLVDIFRAEQESCLLGTDAMRDGVDVPGRALRLIVFDRVPWPRPDILHRARRDCFGGRFYDDRITRLRLKQAFGRLVRRADDHGVFVLLDPMMPSRLFGAFPKGVVPERVGLAEAVRRTAAFLTPRG</sequence>
<keyword evidence="7" id="KW-1185">Reference proteome</keyword>
<dbReference type="AlphaFoldDB" id="A0A1H6J464"/>
<keyword evidence="3" id="KW-0067">ATP-binding</keyword>
<organism evidence="6 7">
    <name type="scientific">Magnetospirillum fulvum</name>
    <name type="common">Rhodospirillum fulvum</name>
    <dbReference type="NCBI Taxonomy" id="1082"/>
    <lineage>
        <taxon>Bacteria</taxon>
        <taxon>Pseudomonadati</taxon>
        <taxon>Pseudomonadota</taxon>
        <taxon>Alphaproteobacteria</taxon>
        <taxon>Rhodospirillales</taxon>
        <taxon>Rhodospirillaceae</taxon>
        <taxon>Magnetospirillum</taxon>
    </lineage>
</organism>
<evidence type="ECO:0000259" key="5">
    <source>
        <dbReference type="PROSITE" id="PS51193"/>
    </source>
</evidence>
<dbReference type="GO" id="GO:0003678">
    <property type="term" value="F:DNA helicase activity"/>
    <property type="evidence" value="ECO:0007669"/>
    <property type="project" value="TreeGrafter"/>
</dbReference>
<keyword evidence="2" id="KW-0378">Hydrolase</keyword>
<gene>
    <name evidence="6" type="ORF">SAMN04244559_02880</name>
</gene>
<keyword evidence="1" id="KW-0547">Nucleotide-binding</keyword>
<evidence type="ECO:0000313" key="6">
    <source>
        <dbReference type="EMBL" id="SEH54275.1"/>
    </source>
</evidence>
<comment type="similarity">
    <text evidence="4">Belongs to the helicase family. DinG subfamily.</text>
</comment>
<dbReference type="Proteomes" id="UP000182983">
    <property type="component" value="Unassembled WGS sequence"/>
</dbReference>
<accession>A0A1H6J464</accession>
<dbReference type="InterPro" id="IPR027417">
    <property type="entry name" value="P-loop_NTPase"/>
</dbReference>
<dbReference type="EMBL" id="FNWO01000013">
    <property type="protein sequence ID" value="SEH54275.1"/>
    <property type="molecule type" value="Genomic_DNA"/>
</dbReference>
<dbReference type="PROSITE" id="PS51193">
    <property type="entry name" value="HELICASE_ATP_BIND_2"/>
    <property type="match status" value="1"/>
</dbReference>
<evidence type="ECO:0000313" key="7">
    <source>
        <dbReference type="Proteomes" id="UP000182983"/>
    </source>
</evidence>
<dbReference type="GO" id="GO:0003676">
    <property type="term" value="F:nucleic acid binding"/>
    <property type="evidence" value="ECO:0007669"/>
    <property type="project" value="InterPro"/>
</dbReference>
<protein>
    <submittedName>
        <fullName evidence="6">ATP-dependent DNA helicase DinG</fullName>
    </submittedName>
</protein>
<dbReference type="GO" id="GO:0016818">
    <property type="term" value="F:hydrolase activity, acting on acid anhydrides, in phosphorus-containing anhydrides"/>
    <property type="evidence" value="ECO:0007669"/>
    <property type="project" value="InterPro"/>
</dbReference>
<dbReference type="GO" id="GO:0006139">
    <property type="term" value="P:nucleobase-containing compound metabolic process"/>
    <property type="evidence" value="ECO:0007669"/>
    <property type="project" value="InterPro"/>
</dbReference>
<dbReference type="InterPro" id="IPR006555">
    <property type="entry name" value="ATP-dep_Helicase_C"/>
</dbReference>
<reference evidence="7" key="1">
    <citation type="submission" date="2016-10" db="EMBL/GenBank/DDBJ databases">
        <authorList>
            <person name="Varghese N."/>
            <person name="Submissions S."/>
        </authorList>
    </citation>
    <scope>NUCLEOTIDE SEQUENCE [LARGE SCALE GENOMIC DNA]</scope>
    <source>
        <strain evidence="7">DSM 13234</strain>
    </source>
</reference>
<evidence type="ECO:0000256" key="4">
    <source>
        <dbReference type="ARBA" id="ARBA00038058"/>
    </source>
</evidence>
<proteinExistence type="inferred from homology"/>
<feature type="domain" description="Helicase ATP-binding" evidence="5">
    <location>
        <begin position="194"/>
        <end position="469"/>
    </location>
</feature>
<evidence type="ECO:0000256" key="3">
    <source>
        <dbReference type="ARBA" id="ARBA00022840"/>
    </source>
</evidence>
<dbReference type="PANTHER" id="PTHR11472:SF34">
    <property type="entry name" value="REGULATOR OF TELOMERE ELONGATION HELICASE 1"/>
    <property type="match status" value="1"/>
</dbReference>
<dbReference type="InterPro" id="IPR045028">
    <property type="entry name" value="DinG/Rad3-like"/>
</dbReference>
<name>A0A1H6J464_MAGFU</name>
<dbReference type="Pfam" id="PF13307">
    <property type="entry name" value="Helicase_C_2"/>
    <property type="match status" value="1"/>
</dbReference>
<dbReference type="SMART" id="SM00491">
    <property type="entry name" value="HELICc2"/>
    <property type="match status" value="1"/>
</dbReference>
<dbReference type="PANTHER" id="PTHR11472">
    <property type="entry name" value="DNA REPAIR DEAD HELICASE RAD3/XP-D SUBFAMILY MEMBER"/>
    <property type="match status" value="1"/>
</dbReference>
<keyword evidence="6" id="KW-0347">Helicase</keyword>